<gene>
    <name evidence="1" type="ORF">VKT23_009508</name>
</gene>
<reference evidence="1 2" key="1">
    <citation type="submission" date="2024-01" db="EMBL/GenBank/DDBJ databases">
        <title>A draft genome for the cacao thread blight pathogen Marasmiellus scandens.</title>
        <authorList>
            <person name="Baruah I.K."/>
            <person name="Leung J."/>
            <person name="Bukari Y."/>
            <person name="Amoako-Attah I."/>
            <person name="Meinhardt L.W."/>
            <person name="Bailey B.A."/>
            <person name="Cohen S.P."/>
        </authorList>
    </citation>
    <scope>NUCLEOTIDE SEQUENCE [LARGE SCALE GENOMIC DNA]</scope>
    <source>
        <strain evidence="1 2">GH-19</strain>
    </source>
</reference>
<evidence type="ECO:0008006" key="3">
    <source>
        <dbReference type="Google" id="ProtNLM"/>
    </source>
</evidence>
<name>A0ABR1JDX6_9AGAR</name>
<sequence>MVSTKTMITTTTVTEPRPRTETFAIGYLPVFTTIAASSFAYSPTQTPAQSSGYLRALPAPLTSSRHHRGSFTEPEVSNVSLPDEIVLDIMELIQNEGAHSAPHARSLKTNSCHRGFSDLKSCSLVSHQWRTCAQHVLFERWTLGLDRLQLGSEFEAEYREEKRKRLQMFMTSVGPHIRFLNLSLTQKMDPGFLMARSMYPGFWTEKCDYSASTNSFSSFKSLCNLQEISITPPGHEGRDLGEIFEVFPKVVRDVVRSLPRDTPTSTAGFSDSASRSRSTKIIMEVPVMFYGMDVFRGRLESIKSKSKKEAWCEFGDVLLSEKRDIKLVVGVKVRNVLGVVERCESCTAKVGDGVTAEESSSTIGFCKVYPKHMEEGVVEGIRELVCGWLPEQRDIFQLSTDTCQTFMRPRPKAVAAYIVKV</sequence>
<organism evidence="1 2">
    <name type="scientific">Marasmiellus scandens</name>
    <dbReference type="NCBI Taxonomy" id="2682957"/>
    <lineage>
        <taxon>Eukaryota</taxon>
        <taxon>Fungi</taxon>
        <taxon>Dikarya</taxon>
        <taxon>Basidiomycota</taxon>
        <taxon>Agaricomycotina</taxon>
        <taxon>Agaricomycetes</taxon>
        <taxon>Agaricomycetidae</taxon>
        <taxon>Agaricales</taxon>
        <taxon>Marasmiineae</taxon>
        <taxon>Omphalotaceae</taxon>
        <taxon>Marasmiellus</taxon>
    </lineage>
</organism>
<proteinExistence type="predicted"/>
<evidence type="ECO:0000313" key="2">
    <source>
        <dbReference type="Proteomes" id="UP001498398"/>
    </source>
</evidence>
<evidence type="ECO:0000313" key="1">
    <source>
        <dbReference type="EMBL" id="KAK7459525.1"/>
    </source>
</evidence>
<protein>
    <recommendedName>
        <fullName evidence="3">F-box domain-containing protein</fullName>
    </recommendedName>
</protein>
<comment type="caution">
    <text evidence="1">The sequence shown here is derived from an EMBL/GenBank/DDBJ whole genome shotgun (WGS) entry which is preliminary data.</text>
</comment>
<dbReference type="EMBL" id="JBANRG010000016">
    <property type="protein sequence ID" value="KAK7459525.1"/>
    <property type="molecule type" value="Genomic_DNA"/>
</dbReference>
<dbReference type="Proteomes" id="UP001498398">
    <property type="component" value="Unassembled WGS sequence"/>
</dbReference>
<accession>A0ABR1JDX6</accession>
<keyword evidence="2" id="KW-1185">Reference proteome</keyword>